<accession>A0A0R1KDF3</accession>
<keyword evidence="2" id="KW-1185">Reference proteome</keyword>
<dbReference type="RefSeq" id="WP_025024725.1">
    <property type="nucleotide sequence ID" value="NZ_AZDZ01000022.1"/>
</dbReference>
<dbReference type="Proteomes" id="UP000051248">
    <property type="component" value="Unassembled WGS sequence"/>
</dbReference>
<dbReference type="PATRIC" id="fig|1423775.4.peg.2578"/>
<protein>
    <submittedName>
        <fullName evidence="1">Uncharacterized protein</fullName>
    </submittedName>
</protein>
<dbReference type="STRING" id="1423775.FD03_GL002534"/>
<proteinExistence type="predicted"/>
<dbReference type="EMBL" id="AZDZ01000022">
    <property type="protein sequence ID" value="KRK78756.1"/>
    <property type="molecule type" value="Genomic_DNA"/>
</dbReference>
<comment type="caution">
    <text evidence="1">The sequence shown here is derived from an EMBL/GenBank/DDBJ whole genome shotgun (WGS) entry which is preliminary data.</text>
</comment>
<organism evidence="1 2">
    <name type="scientific">Companilactobacillus nodensis DSM 19682 = JCM 14932 = NBRC 107160</name>
    <dbReference type="NCBI Taxonomy" id="1423775"/>
    <lineage>
        <taxon>Bacteria</taxon>
        <taxon>Bacillati</taxon>
        <taxon>Bacillota</taxon>
        <taxon>Bacilli</taxon>
        <taxon>Lactobacillales</taxon>
        <taxon>Lactobacillaceae</taxon>
        <taxon>Companilactobacillus</taxon>
    </lineage>
</organism>
<evidence type="ECO:0000313" key="2">
    <source>
        <dbReference type="Proteomes" id="UP000051248"/>
    </source>
</evidence>
<name>A0A0R1KDF3_9LACO</name>
<evidence type="ECO:0000313" key="1">
    <source>
        <dbReference type="EMBL" id="KRK78756.1"/>
    </source>
</evidence>
<gene>
    <name evidence="1" type="ORF">FD03_GL002534</name>
</gene>
<dbReference type="AlphaFoldDB" id="A0A0R1KDF3"/>
<sequence length="137" mass="15682">MSKEYFQINAFNRRFSIKKSNKNMRLSYEYYTKISTKNKALKSSLDQIDKLEKQDLGEKEATQAIMDGFSSVSQSSMDFQNVPYNFIKEILKLNPKQVSMLDDMTGDATAVLAGRLAHGVTSDEEDIDPKKPRKRSK</sequence>
<dbReference type="OrthoDB" id="2289605at2"/>
<reference evidence="1 2" key="1">
    <citation type="journal article" date="2015" name="Genome Announc.">
        <title>Expanding the biotechnology potential of lactobacilli through comparative genomics of 213 strains and associated genera.</title>
        <authorList>
            <person name="Sun Z."/>
            <person name="Harris H.M."/>
            <person name="McCann A."/>
            <person name="Guo C."/>
            <person name="Argimon S."/>
            <person name="Zhang W."/>
            <person name="Yang X."/>
            <person name="Jeffery I.B."/>
            <person name="Cooney J.C."/>
            <person name="Kagawa T.F."/>
            <person name="Liu W."/>
            <person name="Song Y."/>
            <person name="Salvetti E."/>
            <person name="Wrobel A."/>
            <person name="Rasinkangas P."/>
            <person name="Parkhill J."/>
            <person name="Rea M.C."/>
            <person name="O'Sullivan O."/>
            <person name="Ritari J."/>
            <person name="Douillard F.P."/>
            <person name="Paul Ross R."/>
            <person name="Yang R."/>
            <person name="Briner A.E."/>
            <person name="Felis G.E."/>
            <person name="de Vos W.M."/>
            <person name="Barrangou R."/>
            <person name="Klaenhammer T.R."/>
            <person name="Caufield P.W."/>
            <person name="Cui Y."/>
            <person name="Zhang H."/>
            <person name="O'Toole P.W."/>
        </authorList>
    </citation>
    <scope>NUCLEOTIDE SEQUENCE [LARGE SCALE GENOMIC DNA]</scope>
    <source>
        <strain evidence="1 2">DSM 19682</strain>
    </source>
</reference>